<organism evidence="4 6">
    <name type="scientific">Chromobacterium sphagni</name>
    <dbReference type="NCBI Taxonomy" id="1903179"/>
    <lineage>
        <taxon>Bacteria</taxon>
        <taxon>Pseudomonadati</taxon>
        <taxon>Pseudomonadota</taxon>
        <taxon>Betaproteobacteria</taxon>
        <taxon>Neisseriales</taxon>
        <taxon>Chromobacteriaceae</taxon>
        <taxon>Chromobacterium</taxon>
    </lineage>
</organism>
<reference evidence="6 7" key="1">
    <citation type="submission" date="2016-09" db="EMBL/GenBank/DDBJ databases">
        <title>Chromobacterium muskegensis sp. nov., an insecticidal bacterium isolated from Sphagnum bogs.</title>
        <authorList>
            <person name="Sparks M.E."/>
            <person name="Blackburn M.B."/>
            <person name="Gundersen-Rindal D.E."/>
            <person name="Mitchell A."/>
            <person name="Farrar R."/>
            <person name="Kuhar D."/>
        </authorList>
    </citation>
    <scope>NUCLEOTIDE SEQUENCE [LARGE SCALE GENOMIC DNA]</scope>
    <source>
        <strain evidence="5 7">14B-1</strain>
        <strain evidence="4 6">37-2</strain>
    </source>
</reference>
<feature type="chain" id="PRO_5010366282" description="Chitin-binding type-3 domain-containing protein" evidence="2">
    <location>
        <begin position="27"/>
        <end position="124"/>
    </location>
</feature>
<comment type="caution">
    <text evidence="4">The sequence shown here is derived from an EMBL/GenBank/DDBJ whole genome shotgun (WGS) entry which is preliminary data.</text>
</comment>
<dbReference type="RefSeq" id="WP_071111851.1">
    <property type="nucleotide sequence ID" value="NZ_MKCS01000001.1"/>
</dbReference>
<evidence type="ECO:0000313" key="5">
    <source>
        <dbReference type="EMBL" id="OHX21899.1"/>
    </source>
</evidence>
<dbReference type="OrthoDB" id="9778320at2"/>
<protein>
    <recommendedName>
        <fullName evidence="3">Chitin-binding type-3 domain-containing protein</fullName>
    </recommendedName>
</protein>
<evidence type="ECO:0000259" key="3">
    <source>
        <dbReference type="Pfam" id="PF02839"/>
    </source>
</evidence>
<feature type="signal peptide" evidence="2">
    <location>
        <begin position="1"/>
        <end position="26"/>
    </location>
</feature>
<evidence type="ECO:0000313" key="6">
    <source>
        <dbReference type="Proteomes" id="UP000180088"/>
    </source>
</evidence>
<keyword evidence="7" id="KW-1185">Reference proteome</keyword>
<dbReference type="Pfam" id="PF02839">
    <property type="entry name" value="CBM_5_12"/>
    <property type="match status" value="2"/>
</dbReference>
<dbReference type="Proteomes" id="UP000180280">
    <property type="component" value="Unassembled WGS sequence"/>
</dbReference>
<proteinExistence type="predicted"/>
<keyword evidence="2" id="KW-0732">Signal</keyword>
<dbReference type="EMBL" id="MKCS01000001">
    <property type="protein sequence ID" value="OHX13442.1"/>
    <property type="molecule type" value="Genomic_DNA"/>
</dbReference>
<dbReference type="GO" id="GO:0030246">
    <property type="term" value="F:carbohydrate binding"/>
    <property type="evidence" value="ECO:0007669"/>
    <property type="project" value="InterPro"/>
</dbReference>
<evidence type="ECO:0000313" key="7">
    <source>
        <dbReference type="Proteomes" id="UP000180280"/>
    </source>
</evidence>
<sequence length="124" mass="13587">MKNLGKRFTLAVSVWIMLANVQAASAQDCPSWTSGVMYRQGEQVLYLSRAFTALRDHTTPTGANWNPLDATSLWRHGGQCANALPHPCGANWREGQVYLAGDVAKYQNQPYTALANHLARVGAN</sequence>
<keyword evidence="1" id="KW-0378">Hydrolase</keyword>
<accession>A0A1S1X1P0</accession>
<dbReference type="GO" id="GO:0005576">
    <property type="term" value="C:extracellular region"/>
    <property type="evidence" value="ECO:0007669"/>
    <property type="project" value="InterPro"/>
</dbReference>
<dbReference type="Gene3D" id="2.10.10.90">
    <property type="match status" value="1"/>
</dbReference>
<name>A0A1S1X1P0_9NEIS</name>
<gene>
    <name evidence="5" type="ORF">BI344_05190</name>
    <name evidence="4" type="ORF">BI347_07880</name>
</gene>
<dbReference type="AlphaFoldDB" id="A0A1S1X1P0"/>
<dbReference type="InterPro" id="IPR036573">
    <property type="entry name" value="CBM_sf_5/12"/>
</dbReference>
<dbReference type="STRING" id="1903179.BI347_07880"/>
<dbReference type="GO" id="GO:0005975">
    <property type="term" value="P:carbohydrate metabolic process"/>
    <property type="evidence" value="ECO:0007669"/>
    <property type="project" value="InterPro"/>
</dbReference>
<evidence type="ECO:0000256" key="1">
    <source>
        <dbReference type="ARBA" id="ARBA00022801"/>
    </source>
</evidence>
<dbReference type="SUPFAM" id="SSF51055">
    <property type="entry name" value="Carbohydrate binding domain"/>
    <property type="match status" value="2"/>
</dbReference>
<evidence type="ECO:0000256" key="2">
    <source>
        <dbReference type="SAM" id="SignalP"/>
    </source>
</evidence>
<dbReference type="InterPro" id="IPR003610">
    <property type="entry name" value="CBM5/12"/>
</dbReference>
<evidence type="ECO:0000313" key="4">
    <source>
        <dbReference type="EMBL" id="OHX13442.1"/>
    </source>
</evidence>
<dbReference type="GO" id="GO:0004553">
    <property type="term" value="F:hydrolase activity, hydrolyzing O-glycosyl compounds"/>
    <property type="evidence" value="ECO:0007669"/>
    <property type="project" value="InterPro"/>
</dbReference>
<dbReference type="EMBL" id="MKCT01000001">
    <property type="protein sequence ID" value="OHX21899.1"/>
    <property type="molecule type" value="Genomic_DNA"/>
</dbReference>
<feature type="domain" description="Chitin-binding type-3" evidence="3">
    <location>
        <begin position="91"/>
        <end position="123"/>
    </location>
</feature>
<dbReference type="Proteomes" id="UP000180088">
    <property type="component" value="Unassembled WGS sequence"/>
</dbReference>
<feature type="domain" description="Chitin-binding type-3" evidence="3">
    <location>
        <begin position="32"/>
        <end position="74"/>
    </location>
</feature>